<keyword evidence="3" id="KW-1185">Reference proteome</keyword>
<dbReference type="Proteomes" id="UP000217790">
    <property type="component" value="Unassembled WGS sequence"/>
</dbReference>
<dbReference type="InParanoid" id="A0A2H3D7V8"/>
<name>A0A2H3D7V8_ARMGA</name>
<dbReference type="OrthoDB" id="3066019at2759"/>
<feature type="compositionally biased region" description="Pro residues" evidence="1">
    <location>
        <begin position="91"/>
        <end position="106"/>
    </location>
</feature>
<sequence length="250" mass="28096">MQWFLVPCKARGGQEFLPHSLILQTQPMEPLVAPRTFLLCSNLQAADDEDDRACKDDWQWHGNPLRDEMGVDDEVGHPLNDVAGIDDIPDPTPPKIPQKHGLPPPGEVISHRHVKRKKKRQARYPTHDLDSKCAQSLRTSTAESSSLPSNIHLEALPAAYGGYAAKPWVKDGDDRREVGVRELLDCYGFQYIAWDGQSSRPIVDGEGMIFAVLAGHPQDPTYTAEADETWDFIHKQGEAEYWEPKYQGPH</sequence>
<evidence type="ECO:0000313" key="2">
    <source>
        <dbReference type="EMBL" id="PBK85157.1"/>
    </source>
</evidence>
<feature type="region of interest" description="Disordered" evidence="1">
    <location>
        <begin position="91"/>
        <end position="134"/>
    </location>
</feature>
<reference evidence="3" key="1">
    <citation type="journal article" date="2017" name="Nat. Ecol. Evol.">
        <title>Genome expansion and lineage-specific genetic innovations in the forest pathogenic fungi Armillaria.</title>
        <authorList>
            <person name="Sipos G."/>
            <person name="Prasanna A.N."/>
            <person name="Walter M.C."/>
            <person name="O'Connor E."/>
            <person name="Balint B."/>
            <person name="Krizsan K."/>
            <person name="Kiss B."/>
            <person name="Hess J."/>
            <person name="Varga T."/>
            <person name="Slot J."/>
            <person name="Riley R."/>
            <person name="Boka B."/>
            <person name="Rigling D."/>
            <person name="Barry K."/>
            <person name="Lee J."/>
            <person name="Mihaltcheva S."/>
            <person name="LaButti K."/>
            <person name="Lipzen A."/>
            <person name="Waldron R."/>
            <person name="Moloney N.M."/>
            <person name="Sperisen C."/>
            <person name="Kredics L."/>
            <person name="Vagvoelgyi C."/>
            <person name="Patrignani A."/>
            <person name="Fitzpatrick D."/>
            <person name="Nagy I."/>
            <person name="Doyle S."/>
            <person name="Anderson J.B."/>
            <person name="Grigoriev I.V."/>
            <person name="Gueldener U."/>
            <person name="Muensterkoetter M."/>
            <person name="Nagy L.G."/>
        </authorList>
    </citation>
    <scope>NUCLEOTIDE SEQUENCE [LARGE SCALE GENOMIC DNA]</scope>
    <source>
        <strain evidence="3">Ar21-2</strain>
    </source>
</reference>
<protein>
    <submittedName>
        <fullName evidence="2">Uncharacterized protein</fullName>
    </submittedName>
</protein>
<dbReference type="AlphaFoldDB" id="A0A2H3D7V8"/>
<proteinExistence type="predicted"/>
<dbReference type="EMBL" id="KZ293693">
    <property type="protein sequence ID" value="PBK85157.1"/>
    <property type="molecule type" value="Genomic_DNA"/>
</dbReference>
<evidence type="ECO:0000313" key="3">
    <source>
        <dbReference type="Proteomes" id="UP000217790"/>
    </source>
</evidence>
<gene>
    <name evidence="2" type="ORF">ARMGADRAFT_1087831</name>
</gene>
<accession>A0A2H3D7V8</accession>
<evidence type="ECO:0000256" key="1">
    <source>
        <dbReference type="SAM" id="MobiDB-lite"/>
    </source>
</evidence>
<organism evidence="2 3">
    <name type="scientific">Armillaria gallica</name>
    <name type="common">Bulbous honey fungus</name>
    <name type="synonym">Armillaria bulbosa</name>
    <dbReference type="NCBI Taxonomy" id="47427"/>
    <lineage>
        <taxon>Eukaryota</taxon>
        <taxon>Fungi</taxon>
        <taxon>Dikarya</taxon>
        <taxon>Basidiomycota</taxon>
        <taxon>Agaricomycotina</taxon>
        <taxon>Agaricomycetes</taxon>
        <taxon>Agaricomycetidae</taxon>
        <taxon>Agaricales</taxon>
        <taxon>Marasmiineae</taxon>
        <taxon>Physalacriaceae</taxon>
        <taxon>Armillaria</taxon>
    </lineage>
</organism>
<feature type="compositionally biased region" description="Basic residues" evidence="1">
    <location>
        <begin position="111"/>
        <end position="122"/>
    </location>
</feature>